<evidence type="ECO:0000256" key="5">
    <source>
        <dbReference type="ARBA" id="ARBA00022989"/>
    </source>
</evidence>
<dbReference type="InterPro" id="IPR050617">
    <property type="entry name" value="E3_ligase_FN3/SPRY"/>
</dbReference>
<dbReference type="EMBL" id="JAFDVH010000022">
    <property type="protein sequence ID" value="KAG7457130.1"/>
    <property type="molecule type" value="Genomic_DNA"/>
</dbReference>
<evidence type="ECO:0000256" key="12">
    <source>
        <dbReference type="SAM" id="Phobius"/>
    </source>
</evidence>
<dbReference type="FunFam" id="2.60.40.10:FF:000309">
    <property type="entry name" value="Fibronectin type III domain containing 3B"/>
    <property type="match status" value="1"/>
</dbReference>
<sequence length="1019" mass="111044">MTPGERCHRSPAPEHISNGGNFSAVGGCVTEEGVRGGARGDLLRRDGLLLARGGRPRVLMAKAGPDAEAAGFLEHHDSEVKRVQDVLSGIDKPQVSNVQARTALLTWSPPAGLLSRDRHSNGLPYTCSYEVTLSDKGRDGKYHVIYSGEELECSLKDLRPATDYHVRVNAVYNSVKGSFSEAGTFTTHSSSPDCPSPPKLSHRTKSTLTLQWKPPIDNGSKITNYLLEWDEGKKNNVFRECYFGSQRHCKLTRLCPAMGYTFRVAARNDIGTSGFSPEVVFYTTGNLPQLPLAPRLVRAGITWITLEWNRPDGCTPEEVITYTLEIQEENNGTEFNPKYTGENLTCTVGGLKRSTQYKFRLIASSMEGRSSPSEILVCNTSPDKPGPPSKPCIKGAVTPYSFCVKWDPPQDNGGSEILTYLLEISEGNSDANQWDIAYSGPATECECDHLKPGTLYRLRICCISTGGHSQCSESLPVRTLSVAPGPCQPPRIVGKAKHKEVQLQWDSPHSEGSCEVTEYSVEMSQADADPAEVYHGPDLECTVASLLPGATYSFRVRAANEAGYGAYSDATEVTTAAGPPGQCAAPFLTLMSTTCVLVSWESPENSGADISEYRLEWSRDEDSLELIYSGTDTQCEISDLAPATHYCCRLQAANQAGAGPYSELVSCQTPASTPDAVSTFYLVDHDPTDDHPFSPSTCLALKWEEPCSNGAEITSYTIALGDSLISVERVTCHVIEGLQPDSEYSLRIQAVNEIGAGPFCPLLQARTRPLPPAPPRLECSAAGPQSLKLKWGESSGGPRALASDDTAYALQMEDKNRRFVTIYRGPSHTYKVQRLTESSSYSFRIQAVSEAGEGPFSDVYTFTTTKSVPPALKAPRVVQLDGNVCEVTWESVPPMRGDPVSYILQILVGRESEYKQVFKGEETAFQILGLQSNTDYRFRVCVCRRCLDTAQELCGPLSPSSLFTLRRSELALPGEPGAADTDKALGVISSDEQFAALIVLGFATLSILMAFILQYFFMK</sequence>
<dbReference type="FunFam" id="2.60.40.10:FF:000185">
    <property type="entry name" value="Fibronectin type III domain containing 3A"/>
    <property type="match status" value="1"/>
</dbReference>
<keyword evidence="4" id="KW-0677">Repeat</keyword>
<dbReference type="SMART" id="SM00060">
    <property type="entry name" value="FN3"/>
    <property type="match status" value="9"/>
</dbReference>
<evidence type="ECO:0000313" key="14">
    <source>
        <dbReference type="EMBL" id="KAG7457130.1"/>
    </source>
</evidence>
<evidence type="ECO:0000256" key="7">
    <source>
        <dbReference type="ARBA" id="ARBA00038207"/>
    </source>
</evidence>
<comment type="caution">
    <text evidence="14">The sequence shown here is derived from an EMBL/GenBank/DDBJ whole genome shotgun (WGS) entry which is preliminary data.</text>
</comment>
<evidence type="ECO:0000256" key="9">
    <source>
        <dbReference type="ARBA" id="ARBA00077272"/>
    </source>
</evidence>
<gene>
    <name evidence="14" type="ORF">MATL_G00243240</name>
</gene>
<feature type="compositionally biased region" description="Basic and acidic residues" evidence="11">
    <location>
        <begin position="1"/>
        <end position="12"/>
    </location>
</feature>
<feature type="domain" description="Fibronectin type-III" evidence="13">
    <location>
        <begin position="579"/>
        <end position="672"/>
    </location>
</feature>
<evidence type="ECO:0000256" key="11">
    <source>
        <dbReference type="SAM" id="MobiDB-lite"/>
    </source>
</evidence>
<evidence type="ECO:0000259" key="13">
    <source>
        <dbReference type="PROSITE" id="PS50853"/>
    </source>
</evidence>
<evidence type="ECO:0000313" key="15">
    <source>
        <dbReference type="Proteomes" id="UP001046870"/>
    </source>
</evidence>
<comment type="similarity">
    <text evidence="7">Belongs to the FNDC3 family.</text>
</comment>
<keyword evidence="15" id="KW-1185">Reference proteome</keyword>
<evidence type="ECO:0000256" key="6">
    <source>
        <dbReference type="ARBA" id="ARBA00023136"/>
    </source>
</evidence>
<feature type="domain" description="Fibronectin type-III" evidence="13">
    <location>
        <begin position="89"/>
        <end position="190"/>
    </location>
</feature>
<feature type="domain" description="Fibronectin type-III" evidence="13">
    <location>
        <begin position="290"/>
        <end position="383"/>
    </location>
</feature>
<evidence type="ECO:0000256" key="8">
    <source>
        <dbReference type="ARBA" id="ARBA00069655"/>
    </source>
</evidence>
<feature type="region of interest" description="Disordered" evidence="11">
    <location>
        <begin position="1"/>
        <end position="22"/>
    </location>
</feature>
<dbReference type="PRINTS" id="PR00014">
    <property type="entry name" value="FNTYPEIII"/>
</dbReference>
<dbReference type="PROSITE" id="PS50853">
    <property type="entry name" value="FN3"/>
    <property type="match status" value="9"/>
</dbReference>
<protein>
    <recommendedName>
        <fullName evidence="8">Fibronectin type III domain-containing protein 3B</fullName>
    </recommendedName>
    <alternativeName>
        <fullName evidence="10">Factor for adipocyte differentiation 104</fullName>
    </alternativeName>
    <alternativeName>
        <fullName evidence="9">HCV NS5A-binding protein 37</fullName>
    </alternativeName>
</protein>
<feature type="domain" description="Fibronectin type-III" evidence="13">
    <location>
        <begin position="194"/>
        <end position="286"/>
    </location>
</feature>
<evidence type="ECO:0000256" key="3">
    <source>
        <dbReference type="ARBA" id="ARBA00022692"/>
    </source>
</evidence>
<dbReference type="OrthoDB" id="443915at2759"/>
<dbReference type="AlphaFoldDB" id="A0A9D3PF80"/>
<dbReference type="PROSITE" id="PS51257">
    <property type="entry name" value="PROKAR_LIPOPROTEIN"/>
    <property type="match status" value="1"/>
</dbReference>
<reference evidence="14" key="1">
    <citation type="submission" date="2021-01" db="EMBL/GenBank/DDBJ databases">
        <authorList>
            <person name="Zahm M."/>
            <person name="Roques C."/>
            <person name="Cabau C."/>
            <person name="Klopp C."/>
            <person name="Donnadieu C."/>
            <person name="Jouanno E."/>
            <person name="Lampietro C."/>
            <person name="Louis A."/>
            <person name="Herpin A."/>
            <person name="Echchiki A."/>
            <person name="Berthelot C."/>
            <person name="Parey E."/>
            <person name="Roest-Crollius H."/>
            <person name="Braasch I."/>
            <person name="Postlethwait J."/>
            <person name="Bobe J."/>
            <person name="Montfort J."/>
            <person name="Bouchez O."/>
            <person name="Begum T."/>
            <person name="Mejri S."/>
            <person name="Adams A."/>
            <person name="Chen W.-J."/>
            <person name="Guiguen Y."/>
        </authorList>
    </citation>
    <scope>NUCLEOTIDE SEQUENCE</scope>
    <source>
        <strain evidence="14">YG-15Mar2019-1</strain>
        <tissue evidence="14">Brain</tissue>
    </source>
</reference>
<dbReference type="FunFam" id="2.60.40.10:FF:000210">
    <property type="entry name" value="Fibronectin type III domain containing 3A"/>
    <property type="match status" value="1"/>
</dbReference>
<feature type="transmembrane region" description="Helical" evidence="12">
    <location>
        <begin position="994"/>
        <end position="1017"/>
    </location>
</feature>
<feature type="domain" description="Fibronectin type-III" evidence="13">
    <location>
        <begin position="771"/>
        <end position="867"/>
    </location>
</feature>
<dbReference type="CDD" id="cd00063">
    <property type="entry name" value="FN3"/>
    <property type="match status" value="9"/>
</dbReference>
<comment type="subcellular location">
    <subcellularLocation>
        <location evidence="1">Membrane</location>
        <topology evidence="1">Single-pass membrane protein</topology>
    </subcellularLocation>
</comment>
<evidence type="ECO:0000256" key="1">
    <source>
        <dbReference type="ARBA" id="ARBA00004167"/>
    </source>
</evidence>
<dbReference type="InterPro" id="IPR013783">
    <property type="entry name" value="Ig-like_fold"/>
</dbReference>
<proteinExistence type="inferred from homology"/>
<keyword evidence="3 12" id="KW-0812">Transmembrane</keyword>
<dbReference type="InterPro" id="IPR003961">
    <property type="entry name" value="FN3_dom"/>
</dbReference>
<dbReference type="FunFam" id="2.60.40.10:FF:000175">
    <property type="entry name" value="Fibronectin type III domain containing 3A"/>
    <property type="match status" value="1"/>
</dbReference>
<dbReference type="SUPFAM" id="SSF49265">
    <property type="entry name" value="Fibronectin type III"/>
    <property type="match status" value="5"/>
</dbReference>
<evidence type="ECO:0000256" key="10">
    <source>
        <dbReference type="ARBA" id="ARBA00081717"/>
    </source>
</evidence>
<dbReference type="PANTHER" id="PTHR24099:SF11">
    <property type="entry name" value="FIBRONECTIN TYPE III DOMAIN-CONTAINING 3BA-RELATED"/>
    <property type="match status" value="1"/>
</dbReference>
<dbReference type="FunFam" id="2.60.40.10:FF:000396">
    <property type="entry name" value="Fibronectin type III domain containing 3B"/>
    <property type="match status" value="1"/>
</dbReference>
<keyword evidence="5 12" id="KW-1133">Transmembrane helix</keyword>
<dbReference type="InterPro" id="IPR036116">
    <property type="entry name" value="FN3_sf"/>
</dbReference>
<feature type="domain" description="Fibronectin type-III" evidence="13">
    <location>
        <begin position="683"/>
        <end position="770"/>
    </location>
</feature>
<feature type="domain" description="Fibronectin type-III" evidence="13">
    <location>
        <begin position="387"/>
        <end position="482"/>
    </location>
</feature>
<feature type="domain" description="Fibronectin type-III" evidence="13">
    <location>
        <begin position="486"/>
        <end position="578"/>
    </location>
</feature>
<keyword evidence="6 12" id="KW-0472">Membrane</keyword>
<keyword evidence="2" id="KW-0597">Phosphoprotein</keyword>
<feature type="domain" description="Fibronectin type-III" evidence="13">
    <location>
        <begin position="871"/>
        <end position="968"/>
    </location>
</feature>
<dbReference type="Gene3D" id="2.60.40.10">
    <property type="entry name" value="Immunoglobulins"/>
    <property type="match status" value="9"/>
</dbReference>
<dbReference type="Proteomes" id="UP001046870">
    <property type="component" value="Chromosome 22"/>
</dbReference>
<accession>A0A9D3PF80</accession>
<dbReference type="FunFam" id="2.60.40.10:FF:000180">
    <property type="entry name" value="Fibronectin type III domain containing 3A"/>
    <property type="match status" value="1"/>
</dbReference>
<name>A0A9D3PF80_MEGAT</name>
<evidence type="ECO:0000256" key="2">
    <source>
        <dbReference type="ARBA" id="ARBA00022553"/>
    </source>
</evidence>
<dbReference type="FunFam" id="2.60.40.10:FF:000195">
    <property type="entry name" value="Fibronectin type III domain containing 3A"/>
    <property type="match status" value="1"/>
</dbReference>
<dbReference type="GO" id="GO:0012505">
    <property type="term" value="C:endomembrane system"/>
    <property type="evidence" value="ECO:0007669"/>
    <property type="project" value="UniProtKB-ARBA"/>
</dbReference>
<dbReference type="Pfam" id="PF00041">
    <property type="entry name" value="fn3"/>
    <property type="match status" value="8"/>
</dbReference>
<organism evidence="14 15">
    <name type="scientific">Megalops atlanticus</name>
    <name type="common">Tarpon</name>
    <name type="synonym">Clupea gigantea</name>
    <dbReference type="NCBI Taxonomy" id="7932"/>
    <lineage>
        <taxon>Eukaryota</taxon>
        <taxon>Metazoa</taxon>
        <taxon>Chordata</taxon>
        <taxon>Craniata</taxon>
        <taxon>Vertebrata</taxon>
        <taxon>Euteleostomi</taxon>
        <taxon>Actinopterygii</taxon>
        <taxon>Neopterygii</taxon>
        <taxon>Teleostei</taxon>
        <taxon>Elopiformes</taxon>
        <taxon>Megalopidae</taxon>
        <taxon>Megalops</taxon>
    </lineage>
</organism>
<dbReference type="GO" id="GO:0016020">
    <property type="term" value="C:membrane"/>
    <property type="evidence" value="ECO:0007669"/>
    <property type="project" value="UniProtKB-SubCell"/>
</dbReference>
<evidence type="ECO:0000256" key="4">
    <source>
        <dbReference type="ARBA" id="ARBA00022737"/>
    </source>
</evidence>
<dbReference type="GO" id="GO:0005737">
    <property type="term" value="C:cytoplasm"/>
    <property type="evidence" value="ECO:0007669"/>
    <property type="project" value="UniProtKB-ARBA"/>
</dbReference>
<dbReference type="PANTHER" id="PTHR24099">
    <property type="entry name" value="E3 UBIQUITIN-PROTEIN LIGASE TRIM36-RELATED"/>
    <property type="match status" value="1"/>
</dbReference>